<dbReference type="AlphaFoldDB" id="A0A1G2I202"/>
<protein>
    <submittedName>
        <fullName evidence="1">DNA alkylation repair protein</fullName>
    </submittedName>
</protein>
<sequence>MKIKALIDELKKLADPKRAKTSSRFFKTGEGQYGYGDIFLGITVPVQRNISHAFVSLPLNDVEKLLKSPIHEYRFVGLEILVAKYEKGDQKIKKEIVHSYLKNKKCVNNWDLVDTSAEYILGDCFFGRSKKILLKMARSKNLWERRMAIVATFHFIKKNKFNETLKIANILLGDQHDLIHKATGWMLREVGKRSPKTEIMFLNKHYRSMPRTMLRYAIEKFSPQKRKYYLRSKNEIKKRYRRGKN</sequence>
<evidence type="ECO:0000313" key="2">
    <source>
        <dbReference type="Proteomes" id="UP000178820"/>
    </source>
</evidence>
<comment type="caution">
    <text evidence="1">The sequence shown here is derived from an EMBL/GenBank/DDBJ whole genome shotgun (WGS) entry which is preliminary data.</text>
</comment>
<proteinExistence type="predicted"/>
<dbReference type="Pfam" id="PF08713">
    <property type="entry name" value="DNA_alkylation"/>
    <property type="match status" value="1"/>
</dbReference>
<organism evidence="1 2">
    <name type="scientific">Candidatus Staskawiczbacteria bacterium RIFCSPHIGHO2_02_FULL_42_22</name>
    <dbReference type="NCBI Taxonomy" id="1802207"/>
    <lineage>
        <taxon>Bacteria</taxon>
        <taxon>Candidatus Staskawicziibacteriota</taxon>
    </lineage>
</organism>
<dbReference type="InterPro" id="IPR016024">
    <property type="entry name" value="ARM-type_fold"/>
</dbReference>
<dbReference type="PANTHER" id="PTHR34070">
    <property type="entry name" value="ARMADILLO-TYPE FOLD"/>
    <property type="match status" value="1"/>
</dbReference>
<accession>A0A1G2I202</accession>
<name>A0A1G2I202_9BACT</name>
<dbReference type="InterPro" id="IPR014825">
    <property type="entry name" value="DNA_alkylation"/>
</dbReference>
<dbReference type="Proteomes" id="UP000178820">
    <property type="component" value="Unassembled WGS sequence"/>
</dbReference>
<evidence type="ECO:0000313" key="1">
    <source>
        <dbReference type="EMBL" id="OGZ68785.1"/>
    </source>
</evidence>
<reference evidence="1 2" key="1">
    <citation type="journal article" date="2016" name="Nat. Commun.">
        <title>Thousands of microbial genomes shed light on interconnected biogeochemical processes in an aquifer system.</title>
        <authorList>
            <person name="Anantharaman K."/>
            <person name="Brown C.T."/>
            <person name="Hug L.A."/>
            <person name="Sharon I."/>
            <person name="Castelle C.J."/>
            <person name="Probst A.J."/>
            <person name="Thomas B.C."/>
            <person name="Singh A."/>
            <person name="Wilkins M.J."/>
            <person name="Karaoz U."/>
            <person name="Brodie E.L."/>
            <person name="Williams K.H."/>
            <person name="Hubbard S.S."/>
            <person name="Banfield J.F."/>
        </authorList>
    </citation>
    <scope>NUCLEOTIDE SEQUENCE [LARGE SCALE GENOMIC DNA]</scope>
</reference>
<dbReference type="PANTHER" id="PTHR34070:SF1">
    <property type="entry name" value="DNA ALKYLATION REPAIR PROTEIN"/>
    <property type="match status" value="1"/>
</dbReference>
<dbReference type="SUPFAM" id="SSF48371">
    <property type="entry name" value="ARM repeat"/>
    <property type="match status" value="1"/>
</dbReference>
<dbReference type="EMBL" id="MHOT01000018">
    <property type="protein sequence ID" value="OGZ68785.1"/>
    <property type="molecule type" value="Genomic_DNA"/>
</dbReference>
<dbReference type="Gene3D" id="1.25.10.90">
    <property type="match status" value="1"/>
</dbReference>
<dbReference type="CDD" id="cd06561">
    <property type="entry name" value="AlkD_like"/>
    <property type="match status" value="1"/>
</dbReference>
<dbReference type="STRING" id="1802207.A3D44_02200"/>
<gene>
    <name evidence="1" type="ORF">A3D44_02200</name>
</gene>